<dbReference type="Proteomes" id="UP000000763">
    <property type="component" value="Chromosome 4"/>
</dbReference>
<dbReference type="EMBL" id="AL731602">
    <property type="protein sequence ID" value="CAE05432.2"/>
    <property type="molecule type" value="Genomic_DNA"/>
</dbReference>
<evidence type="ECO:0000259" key="1">
    <source>
        <dbReference type="Pfam" id="PF13960"/>
    </source>
</evidence>
<dbReference type="Pfam" id="PF13960">
    <property type="entry name" value="DUF4218"/>
    <property type="match status" value="1"/>
</dbReference>
<dbReference type="AlphaFoldDB" id="Q7X6R4"/>
<proteinExistence type="predicted"/>
<feature type="domain" description="DUF4218" evidence="1">
    <location>
        <begin position="621"/>
        <end position="706"/>
    </location>
</feature>
<feature type="domain" description="Transposase-associated" evidence="2">
    <location>
        <begin position="3"/>
        <end position="75"/>
    </location>
</feature>
<reference evidence="5" key="2">
    <citation type="journal article" date="2005" name="Nature">
        <title>The map-based sequence of the rice genome.</title>
        <authorList>
            <consortium name="International rice genome sequencing project (IRGSP)"/>
            <person name="Matsumoto T."/>
            <person name="Wu J."/>
            <person name="Kanamori H."/>
            <person name="Katayose Y."/>
            <person name="Fujisawa M."/>
            <person name="Namiki N."/>
            <person name="Mizuno H."/>
            <person name="Yamamoto K."/>
            <person name="Antonio B.A."/>
            <person name="Baba T."/>
            <person name="Sakata K."/>
            <person name="Nagamura Y."/>
            <person name="Aoki H."/>
            <person name="Arikawa K."/>
            <person name="Arita K."/>
            <person name="Bito T."/>
            <person name="Chiden Y."/>
            <person name="Fujitsuka N."/>
            <person name="Fukunaka R."/>
            <person name="Hamada M."/>
            <person name="Harada C."/>
            <person name="Hayashi A."/>
            <person name="Hijishita S."/>
            <person name="Honda M."/>
            <person name="Hosokawa S."/>
            <person name="Ichikawa Y."/>
            <person name="Idonuma A."/>
            <person name="Iijima M."/>
            <person name="Ikeda M."/>
            <person name="Ikeno M."/>
            <person name="Ito K."/>
            <person name="Ito S."/>
            <person name="Ito T."/>
            <person name="Ito Y."/>
            <person name="Ito Y."/>
            <person name="Iwabuchi A."/>
            <person name="Kamiya K."/>
            <person name="Karasawa W."/>
            <person name="Kurita K."/>
            <person name="Katagiri S."/>
            <person name="Kikuta A."/>
            <person name="Kobayashi H."/>
            <person name="Kobayashi N."/>
            <person name="Machita K."/>
            <person name="Maehara T."/>
            <person name="Masukawa M."/>
            <person name="Mizubayashi T."/>
            <person name="Mukai Y."/>
            <person name="Nagasaki H."/>
            <person name="Nagata Y."/>
            <person name="Naito S."/>
            <person name="Nakashima M."/>
            <person name="Nakama Y."/>
            <person name="Nakamichi Y."/>
            <person name="Nakamura M."/>
            <person name="Meguro A."/>
            <person name="Negishi M."/>
            <person name="Ohta I."/>
            <person name="Ohta T."/>
            <person name="Okamoto M."/>
            <person name="Ono N."/>
            <person name="Saji S."/>
            <person name="Sakaguchi M."/>
            <person name="Sakai K."/>
            <person name="Shibata M."/>
            <person name="Shimokawa T."/>
            <person name="Song J."/>
            <person name="Takazaki Y."/>
            <person name="Terasawa K."/>
            <person name="Tsugane M."/>
            <person name="Tsuji K."/>
            <person name="Ueda S."/>
            <person name="Waki K."/>
            <person name="Yamagata H."/>
            <person name="Yamamoto M."/>
            <person name="Yamamoto S."/>
            <person name="Yamane H."/>
            <person name="Yoshiki S."/>
            <person name="Yoshihara R."/>
            <person name="Yukawa K."/>
            <person name="Zhong H."/>
            <person name="Yano M."/>
            <person name="Yuan Q."/>
            <person name="Ouyang S."/>
            <person name="Liu J."/>
            <person name="Jones K.M."/>
            <person name="Gansberger K."/>
            <person name="Moffat K."/>
            <person name="Hill J."/>
            <person name="Bera J."/>
            <person name="Fadrosh D."/>
            <person name="Jin S."/>
            <person name="Johri S."/>
            <person name="Kim M."/>
            <person name="Overton L."/>
            <person name="Reardon M."/>
            <person name="Tsitrin T."/>
            <person name="Vuong H."/>
            <person name="Weaver B."/>
            <person name="Ciecko A."/>
            <person name="Tallon L."/>
            <person name="Jackson J."/>
            <person name="Pai G."/>
            <person name="Aken S.V."/>
            <person name="Utterback T."/>
            <person name="Reidmuller S."/>
            <person name="Feldblyum T."/>
            <person name="Hsiao J."/>
            <person name="Zismann V."/>
            <person name="Iobst S."/>
            <person name="de Vazeille A.R."/>
            <person name="Buell C.R."/>
            <person name="Ying K."/>
            <person name="Li Y."/>
            <person name="Lu T."/>
            <person name="Huang Y."/>
            <person name="Zhao Q."/>
            <person name="Feng Q."/>
            <person name="Zhang L."/>
            <person name="Zhu J."/>
            <person name="Weng Q."/>
            <person name="Mu J."/>
            <person name="Lu Y."/>
            <person name="Fan D."/>
            <person name="Liu Y."/>
            <person name="Guan J."/>
            <person name="Zhang Y."/>
            <person name="Yu S."/>
            <person name="Liu X."/>
            <person name="Zhang Y."/>
            <person name="Hong G."/>
            <person name="Han B."/>
            <person name="Choisne N."/>
            <person name="Demange N."/>
            <person name="Orjeda G."/>
            <person name="Samain S."/>
            <person name="Cattolico L."/>
            <person name="Pelletier E."/>
            <person name="Couloux A."/>
            <person name="Segurens B."/>
            <person name="Wincker P."/>
            <person name="D'Hont A."/>
            <person name="Scarpelli C."/>
            <person name="Weissenbach J."/>
            <person name="Salanoubat M."/>
            <person name="Quetier F."/>
            <person name="Yu Y."/>
            <person name="Kim H.R."/>
            <person name="Rambo T."/>
            <person name="Currie J."/>
            <person name="Collura K."/>
            <person name="Luo M."/>
            <person name="Yang T."/>
            <person name="Ammiraju J.S.S."/>
            <person name="Engler F."/>
            <person name="Soderlund C."/>
            <person name="Wing R.A."/>
            <person name="Palmer L.E."/>
            <person name="de la Bastide M."/>
            <person name="Spiegel L."/>
            <person name="Nascimento L."/>
            <person name="Zutavern T."/>
            <person name="O'Shaughnessy A."/>
            <person name="Dike S."/>
            <person name="Dedhia N."/>
            <person name="Preston R."/>
            <person name="Balija V."/>
            <person name="McCombie W.R."/>
            <person name="Chow T."/>
            <person name="Chen H."/>
            <person name="Chung M."/>
            <person name="Chen C."/>
            <person name="Shaw J."/>
            <person name="Wu H."/>
            <person name="Hsiao K."/>
            <person name="Chao Y."/>
            <person name="Chu M."/>
            <person name="Cheng C."/>
            <person name="Hour A."/>
            <person name="Lee P."/>
            <person name="Lin S."/>
            <person name="Lin Y."/>
            <person name="Liou J."/>
            <person name="Liu S."/>
            <person name="Hsing Y."/>
            <person name="Raghuvanshi S."/>
            <person name="Mohanty A."/>
            <person name="Bharti A.K."/>
            <person name="Gaur A."/>
            <person name="Gupta V."/>
            <person name="Kumar D."/>
            <person name="Ravi V."/>
            <person name="Vij S."/>
            <person name="Kapur A."/>
            <person name="Khurana P."/>
            <person name="Khurana P."/>
            <person name="Khurana J.P."/>
            <person name="Tyagi A.K."/>
            <person name="Gaikwad K."/>
            <person name="Singh A."/>
            <person name="Dalal V."/>
            <person name="Srivastava S."/>
            <person name="Dixit A."/>
            <person name="Pal A.K."/>
            <person name="Ghazi I.A."/>
            <person name="Yadav M."/>
            <person name="Pandit A."/>
            <person name="Bhargava A."/>
            <person name="Sureshbabu K."/>
            <person name="Batra K."/>
            <person name="Sharma T.R."/>
            <person name="Mohapatra T."/>
            <person name="Singh N.K."/>
            <person name="Messing J."/>
            <person name="Nelson A.B."/>
            <person name="Fuks G."/>
            <person name="Kavchok S."/>
            <person name="Keizer G."/>
            <person name="Linton E."/>
            <person name="Llaca V."/>
            <person name="Song R."/>
            <person name="Tanyolac B."/>
            <person name="Young S."/>
            <person name="Ho-Il K."/>
            <person name="Hahn J.H."/>
            <person name="Sangsakoo G."/>
            <person name="Vanavichit A."/>
            <person name="de Mattos Luiz.A.T."/>
            <person name="Zimmer P.D."/>
            <person name="Malone G."/>
            <person name="Dellagostin O."/>
            <person name="de Oliveira A.C."/>
            <person name="Bevan M."/>
            <person name="Bancroft I."/>
            <person name="Minx P."/>
            <person name="Cordum H."/>
            <person name="Wilson R."/>
            <person name="Cheng Z."/>
            <person name="Jin W."/>
            <person name="Jiang J."/>
            <person name="Leong S.A."/>
            <person name="Iwama H."/>
            <person name="Gojobori T."/>
            <person name="Itoh T."/>
            <person name="Niimura Y."/>
            <person name="Fujii Y."/>
            <person name="Habara T."/>
            <person name="Sakai H."/>
            <person name="Sato Y."/>
            <person name="Wilson G."/>
            <person name="Kumar K."/>
            <person name="McCouch S."/>
            <person name="Juretic N."/>
            <person name="Hoen D."/>
            <person name="Wright S."/>
            <person name="Bruskiewich R."/>
            <person name="Bureau T."/>
            <person name="Miyao A."/>
            <person name="Hirochika H."/>
            <person name="Nishikawa T."/>
            <person name="Kadowaki K."/>
            <person name="Sugiura M."/>
            <person name="Burr B."/>
            <person name="Sasaki T."/>
        </authorList>
    </citation>
    <scope>NUCLEOTIDE SEQUENCE [LARGE SCALE GENOMIC DNA]</scope>
    <source>
        <strain evidence="5">cv. Nipponbare</strain>
    </source>
</reference>
<evidence type="ECO:0000259" key="2">
    <source>
        <dbReference type="Pfam" id="PF13963"/>
    </source>
</evidence>
<evidence type="ECO:0000313" key="5">
    <source>
        <dbReference type="Proteomes" id="UP000000763"/>
    </source>
</evidence>
<reference evidence="3" key="1">
    <citation type="journal article" date="2002" name="Nature">
        <title>Sequence and analysis of rice chromosome 4.</title>
        <authorList>
            <person name="Feng Q."/>
            <person name="Zhang Y."/>
            <person name="Hao P."/>
            <person name="Wang S."/>
            <person name="Fu G."/>
            <person name="Huang Y."/>
            <person name="Li Y."/>
            <person name="Zhu J."/>
            <person name="Liu Y."/>
            <person name="Hu X."/>
            <person name="Jia P."/>
            <person name="Zhang Y."/>
            <person name="Zhao Q."/>
            <person name="Ying K."/>
            <person name="Yu S."/>
            <person name="Tang Y."/>
            <person name="Weng Q."/>
            <person name="Zhang L."/>
            <person name="Lu Y."/>
            <person name="Mu J."/>
            <person name="Lu Y."/>
            <person name="Zhang L.S."/>
            <person name="Yu Z."/>
            <person name="Fan D."/>
            <person name="Liu X."/>
            <person name="Lu T."/>
            <person name="Li C."/>
            <person name="Wu Y."/>
            <person name="Sun T."/>
            <person name="Lei H."/>
            <person name="Li T."/>
            <person name="Hu H."/>
            <person name="Guan J."/>
            <person name="Wu M."/>
            <person name="Zhang R."/>
            <person name="Zhou B."/>
            <person name="Chen Z."/>
            <person name="Chen L."/>
            <person name="Jin Z."/>
            <person name="Wang R."/>
            <person name="Yin H."/>
            <person name="Cai Z."/>
            <person name="Ren S."/>
            <person name="Lv G."/>
            <person name="Gu W."/>
            <person name="Zhu G."/>
            <person name="Tu Y."/>
            <person name="Jia J."/>
            <person name="Zhang Y."/>
            <person name="Chen J."/>
            <person name="Kang H."/>
            <person name="Chen X."/>
            <person name="Shao C."/>
            <person name="Sun Y."/>
            <person name="Hu Q."/>
            <person name="Zhang X."/>
            <person name="Zhang W."/>
            <person name="Wang L."/>
            <person name="Ding C."/>
            <person name="Sheng H."/>
            <person name="Gu J."/>
            <person name="Chen S."/>
            <person name="Ni L."/>
            <person name="Zhu F."/>
            <person name="Chen W."/>
            <person name="Lan L."/>
            <person name="Lai Y."/>
            <person name="Cheng Z."/>
            <person name="Gu M."/>
            <person name="Jiang J."/>
            <person name="Li J."/>
            <person name="Hong G."/>
            <person name="Xue Y."/>
            <person name="Han B."/>
        </authorList>
    </citation>
    <scope>NUCLEOTIDE SEQUENCE</scope>
</reference>
<dbReference type="Pfam" id="PF02992">
    <property type="entry name" value="Transposase_21"/>
    <property type="match status" value="1"/>
</dbReference>
<accession>Q7X6R4</accession>
<reference evidence="5" key="3">
    <citation type="journal article" date="2008" name="Nucleic Acids Res.">
        <title>The rice annotation project database (RAP-DB): 2008 update.</title>
        <authorList>
            <consortium name="The rice annotation project (RAP)"/>
        </authorList>
    </citation>
    <scope>GENOME REANNOTATION</scope>
    <source>
        <strain evidence="5">cv. Nipponbare</strain>
    </source>
</reference>
<name>Q7X6R4_ORYSJ</name>
<dbReference type="InterPro" id="IPR025452">
    <property type="entry name" value="DUF4218"/>
</dbReference>
<dbReference type="PANTHER" id="PTHR10775:SF169">
    <property type="entry name" value="TRANSPOSASE"/>
    <property type="match status" value="1"/>
</dbReference>
<protein>
    <submittedName>
        <fullName evidence="4">OSJNBa0059H15.2 protein</fullName>
    </submittedName>
    <submittedName>
        <fullName evidence="3">OSJNBa0095H06.16 protein</fullName>
    </submittedName>
</protein>
<dbReference type="PANTHER" id="PTHR10775">
    <property type="entry name" value="OS08G0208400 PROTEIN"/>
    <property type="match status" value="1"/>
</dbReference>
<dbReference type="InterPro" id="IPR029480">
    <property type="entry name" value="Transpos_assoc"/>
</dbReference>
<gene>
    <name evidence="4" type="ORF">OSJNBa0059H15.2</name>
    <name evidence="3" type="ORF">OSJNBa0095H06.16</name>
</gene>
<dbReference type="EMBL" id="AL662985">
    <property type="protein sequence ID" value="CAE02209.2"/>
    <property type="molecule type" value="Genomic_DNA"/>
</dbReference>
<organism evidence="3 5">
    <name type="scientific">Oryza sativa subsp. japonica</name>
    <name type="common">Rice</name>
    <dbReference type="NCBI Taxonomy" id="39947"/>
    <lineage>
        <taxon>Eukaryota</taxon>
        <taxon>Viridiplantae</taxon>
        <taxon>Streptophyta</taxon>
        <taxon>Embryophyta</taxon>
        <taxon>Tracheophyta</taxon>
        <taxon>Spermatophyta</taxon>
        <taxon>Magnoliopsida</taxon>
        <taxon>Liliopsida</taxon>
        <taxon>Poales</taxon>
        <taxon>Poaceae</taxon>
        <taxon>BOP clade</taxon>
        <taxon>Oryzoideae</taxon>
        <taxon>Oryzeae</taxon>
        <taxon>Oryzinae</taxon>
        <taxon>Oryza</taxon>
        <taxon>Oryza sativa</taxon>
    </lineage>
</organism>
<evidence type="ECO:0000313" key="4">
    <source>
        <dbReference type="EMBL" id="CAE05432.2"/>
    </source>
</evidence>
<evidence type="ECO:0000313" key="3">
    <source>
        <dbReference type="EMBL" id="CAE02209.2"/>
    </source>
</evidence>
<dbReference type="InterPro" id="IPR004242">
    <property type="entry name" value="Transposase_21"/>
</dbReference>
<sequence length="837" mass="96111">MDRQWMYTDRRSKEFINGVHYFLRVAEANKQKGFICCPCNKCKNQKEYSASRTIHFHLFESGFMPSYNCWTSHGEQGVEMKEDEVEDDNIPDFAQYAEFEGNQTGEEDIDADYNDVADDLSQMLQDAKEDCESEKGAHKLDKMLEDHRTSLYPGCEQRHKKLDTTLEFLQWKAKNGVSDKAFGDLLKLVKNILPEGNKLPETTYEAKKIVCPLGLEVQKIHACPNDCILYHGEEYENLEACPVCKALRYKIRRDDLGEVDGQLTKKRIPAKVMWYFPIIPRLRRLLRNKGNARMMCWHAEESQQDGMLRHPADGSQWRNIDRKFKDFGKDARNIRFGLSTDGMNPFGEMSSGHSTWPVTMCIYNLLPWLCMKRKYIMMPIIIQGPKQPGNDIDVFLRPLVEDLKLLWKKEGVPVWDEDKQEKFNLQALLFVTINDWPALSNLSGQSNKGYKACTHCMDETESTYLNHCRKVVYMGHRRFLAANHPVRKKGKHFEHTADHRVYGKLKDTLEARNDLKHMKQRGDLHPEPQEKGSHYLSPASYTLSKAEKESMFQCLESIKVPSGYSTNIKRIISTKEKKFTNLKSHDYHVLMTQLLPVIIRSILPDNVRVTITKLCSFMNAISQKVIDPDRLEALQNDVVQCLVSFELIFPPSFFNIMTHLICHLVKEIGILGPVFLHNMFPFERYMGVLKKYIRNRALPEASIAKGLTGGGVTINDSGMTTVDLNKVGYSDEPFVLANDVTQVFYVKDMSSKGKNGKGPDEPKRHVVLPGKRKIVGVEDKTDEDYDQFDGQPPFTVTVDPSILLSNEDTPYSCSDHKEGTIVRRKYVRTTVTADLLP</sequence>
<dbReference type="Pfam" id="PF13963">
    <property type="entry name" value="Transpos_assoc"/>
    <property type="match status" value="1"/>
</dbReference>